<dbReference type="EMBL" id="BA000012">
    <property type="protein sequence ID" value="BAB54417.1"/>
    <property type="molecule type" value="Genomic_DNA"/>
</dbReference>
<organism evidence="1 2">
    <name type="scientific">Mesorhizobium japonicum (strain LMG 29417 / CECT 9101 / MAFF 303099)</name>
    <name type="common">Mesorhizobium loti (strain MAFF 303099)</name>
    <dbReference type="NCBI Taxonomy" id="266835"/>
    <lineage>
        <taxon>Bacteria</taxon>
        <taxon>Pseudomonadati</taxon>
        <taxon>Pseudomonadota</taxon>
        <taxon>Alphaproteobacteria</taxon>
        <taxon>Hyphomicrobiales</taxon>
        <taxon>Phyllobacteriaceae</taxon>
        <taxon>Mesorhizobium</taxon>
    </lineage>
</organism>
<dbReference type="HOGENOM" id="CLU_1990886_0_0_5"/>
<name>Q982N9_RHILO</name>
<sequence>MDSERLTVRSAYRRGWQVVENNHAIETFDSKVEAFNFVHARGARVRLTWDRTVIGGQTAHYDFAASFGDTGVGRIMKEQHGPSAGTWFWTCYDGGARGTVATKDEEVVGVEVAYARRVAGADLPR</sequence>
<evidence type="ECO:0000313" key="2">
    <source>
        <dbReference type="Proteomes" id="UP000000552"/>
    </source>
</evidence>
<gene>
    <name evidence="1" type="ordered locus">mlr8558</name>
</gene>
<reference evidence="1 2" key="1">
    <citation type="journal article" date="2000" name="DNA Res.">
        <title>Complete genome structure of the nitrogen-fixing symbiotic bacterium Mesorhizobium loti.</title>
        <authorList>
            <person name="Kaneko T."/>
            <person name="Nakamura Y."/>
            <person name="Sato S."/>
            <person name="Asamizu E."/>
            <person name="Kato T."/>
            <person name="Sasamoto S."/>
            <person name="Watanabe A."/>
            <person name="Idesawa K."/>
            <person name="Ishikawa A."/>
            <person name="Kawashima K."/>
            <person name="Kimura T."/>
            <person name="Kishida Y."/>
            <person name="Kiyokawa C."/>
            <person name="Kohara M."/>
            <person name="Matsumoto M."/>
            <person name="Matsuno A."/>
            <person name="Mochizuki Y."/>
            <person name="Nakayama S."/>
            <person name="Nakazaki N."/>
            <person name="Shimpo S."/>
            <person name="Sugimoto M."/>
            <person name="Takeuchi C."/>
            <person name="Yamada M."/>
            <person name="Tabata S."/>
        </authorList>
    </citation>
    <scope>NUCLEOTIDE SEQUENCE [LARGE SCALE GENOMIC DNA]</scope>
    <source>
        <strain evidence="2">LMG 29417 / CECT 9101 / MAFF 303099</strain>
    </source>
</reference>
<dbReference type="AlphaFoldDB" id="Q982N9"/>
<dbReference type="PATRIC" id="fig|266835.9.peg.6839"/>
<protein>
    <submittedName>
        <fullName evidence="1">Mlr8558 protein</fullName>
    </submittedName>
</protein>
<dbReference type="Proteomes" id="UP000000552">
    <property type="component" value="Chromosome"/>
</dbReference>
<dbReference type="KEGG" id="mlo:mlr8558"/>
<evidence type="ECO:0000313" key="1">
    <source>
        <dbReference type="EMBL" id="BAB54417.1"/>
    </source>
</evidence>
<accession>Q982N9</accession>
<proteinExistence type="predicted"/>
<dbReference type="RefSeq" id="WP_010915716.1">
    <property type="nucleotide sequence ID" value="NC_002678.2"/>
</dbReference>